<dbReference type="InterPro" id="IPR043145">
    <property type="entry name" value="Znf_ZZ_sf"/>
</dbReference>
<organism evidence="7">
    <name type="scientific">Oryza barthii</name>
    <dbReference type="NCBI Taxonomy" id="65489"/>
    <lineage>
        <taxon>Eukaryota</taxon>
        <taxon>Viridiplantae</taxon>
        <taxon>Streptophyta</taxon>
        <taxon>Embryophyta</taxon>
        <taxon>Tracheophyta</taxon>
        <taxon>Spermatophyta</taxon>
        <taxon>Magnoliopsida</taxon>
        <taxon>Liliopsida</taxon>
        <taxon>Poales</taxon>
        <taxon>Poaceae</taxon>
        <taxon>BOP clade</taxon>
        <taxon>Oryzoideae</taxon>
        <taxon>Oryzeae</taxon>
        <taxon>Oryzinae</taxon>
        <taxon>Oryza</taxon>
    </lineage>
</organism>
<dbReference type="Pfam" id="PF03107">
    <property type="entry name" value="C1_2"/>
    <property type="match status" value="1"/>
</dbReference>
<proteinExistence type="predicted"/>
<dbReference type="STRING" id="65489.A0A0D3H025"/>
<keyword evidence="5" id="KW-0812">Transmembrane</keyword>
<accession>A0A0D3H025</accession>
<reference evidence="7" key="1">
    <citation type="journal article" date="2009" name="Rice">
        <title>De Novo Next Generation Sequencing of Plant Genomes.</title>
        <authorList>
            <person name="Rounsley S."/>
            <person name="Marri P.R."/>
            <person name="Yu Y."/>
            <person name="He R."/>
            <person name="Sisneros N."/>
            <person name="Goicoechea J.L."/>
            <person name="Lee S.J."/>
            <person name="Angelova A."/>
            <person name="Kudrna D."/>
            <person name="Luo M."/>
            <person name="Affourtit J."/>
            <person name="Desany B."/>
            <person name="Knight J."/>
            <person name="Niazi F."/>
            <person name="Egholm M."/>
            <person name="Wing R.A."/>
        </authorList>
    </citation>
    <scope>NUCLEOTIDE SEQUENCE [LARGE SCALE GENOMIC DNA]</scope>
    <source>
        <strain evidence="7">cv. IRGC 105608</strain>
    </source>
</reference>
<keyword evidence="1" id="KW-0479">Metal-binding</keyword>
<keyword evidence="4" id="KW-0862">Zinc</keyword>
<dbReference type="PANTHER" id="PTHR46477">
    <property type="entry name" value="CYSTEINE/HISTIDINE-RICH C1 DOMAIN FAMILY PROTEIN"/>
    <property type="match status" value="1"/>
</dbReference>
<evidence type="ECO:0000256" key="5">
    <source>
        <dbReference type="SAM" id="Phobius"/>
    </source>
</evidence>
<protein>
    <recommendedName>
        <fullName evidence="6">DC1 domain-containing protein</fullName>
    </recommendedName>
</protein>
<evidence type="ECO:0000313" key="7">
    <source>
        <dbReference type="EnsemblPlants" id="OBART08G14040.1"/>
    </source>
</evidence>
<sequence>MSNGTPAKIKHKFHQHELKLVTAAADDKERFKCDGCNGSIGAACARYTCNSCDFDLHTSCALAPLVLPEHRLFDGCKFRLLREPPPPGPGNRRVCDACGGDVTGRGFVYHCSDRDLDIHPCCATLPESVALDGAEFVLCDGGGRNVPRQCAFCKRDDGGCSCSRTLRRKVWTYRSCYDGEAMYLHVACVKEMVQEILAAGHGGGGGDGGGRSIISVSILEKTMKKRKRSRTGKAVKCFLNFAISVIVSVLFGDPTGLAVPLVGAFISNVVYG</sequence>
<feature type="transmembrane region" description="Helical" evidence="5">
    <location>
        <begin position="234"/>
        <end position="252"/>
    </location>
</feature>
<dbReference type="GO" id="GO:0008270">
    <property type="term" value="F:zinc ion binding"/>
    <property type="evidence" value="ECO:0007669"/>
    <property type="project" value="UniProtKB-KW"/>
</dbReference>
<dbReference type="SUPFAM" id="SSF57889">
    <property type="entry name" value="Cysteine-rich domain"/>
    <property type="match status" value="2"/>
</dbReference>
<dbReference type="PANTHER" id="PTHR46477:SF24">
    <property type="entry name" value="OS08G0404900 PROTEIN"/>
    <property type="match status" value="1"/>
</dbReference>
<reference evidence="7" key="2">
    <citation type="submission" date="2015-03" db="UniProtKB">
        <authorList>
            <consortium name="EnsemblPlants"/>
        </authorList>
    </citation>
    <scope>IDENTIFICATION</scope>
</reference>
<evidence type="ECO:0000313" key="8">
    <source>
        <dbReference type="Proteomes" id="UP000026960"/>
    </source>
</evidence>
<dbReference type="PaxDb" id="65489-OBART08G14040.1"/>
<evidence type="ECO:0000256" key="1">
    <source>
        <dbReference type="ARBA" id="ARBA00022723"/>
    </source>
</evidence>
<keyword evidence="5" id="KW-1133">Transmembrane helix</keyword>
<dbReference type="Proteomes" id="UP000026960">
    <property type="component" value="Chromosome 8"/>
</dbReference>
<keyword evidence="2" id="KW-0677">Repeat</keyword>
<keyword evidence="3" id="KW-0863">Zinc-finger</keyword>
<evidence type="ECO:0000256" key="3">
    <source>
        <dbReference type="ARBA" id="ARBA00022771"/>
    </source>
</evidence>
<dbReference type="EnsemblPlants" id="OBART08G14040.1">
    <property type="protein sequence ID" value="OBART08G14040.1"/>
    <property type="gene ID" value="OBART08G14040"/>
</dbReference>
<evidence type="ECO:0000259" key="6">
    <source>
        <dbReference type="Pfam" id="PF03107"/>
    </source>
</evidence>
<dbReference type="InterPro" id="IPR046349">
    <property type="entry name" value="C1-like_sf"/>
</dbReference>
<dbReference type="Gramene" id="OBART08G14040.1">
    <property type="protein sequence ID" value="OBART08G14040.1"/>
    <property type="gene ID" value="OBART08G14040"/>
</dbReference>
<name>A0A0D3H025_9ORYZ</name>
<dbReference type="AlphaFoldDB" id="A0A0D3H025"/>
<dbReference type="Gene3D" id="3.30.60.90">
    <property type="match status" value="1"/>
</dbReference>
<dbReference type="InterPro" id="IPR004146">
    <property type="entry name" value="DC1"/>
</dbReference>
<evidence type="ECO:0000256" key="4">
    <source>
        <dbReference type="ARBA" id="ARBA00022833"/>
    </source>
</evidence>
<dbReference type="HOGENOM" id="CLU_056082_1_0_1"/>
<keyword evidence="8" id="KW-1185">Reference proteome</keyword>
<keyword evidence="5" id="KW-0472">Membrane</keyword>
<feature type="domain" description="DC1" evidence="6">
    <location>
        <begin position="12"/>
        <end position="61"/>
    </location>
</feature>
<dbReference type="eggNOG" id="ENOG502QUAU">
    <property type="taxonomic scope" value="Eukaryota"/>
</dbReference>
<evidence type="ECO:0000256" key="2">
    <source>
        <dbReference type="ARBA" id="ARBA00022737"/>
    </source>
</evidence>